<name>A0A0J6VP04_9MYCO</name>
<dbReference type="EMBL" id="JYNU01000035">
    <property type="protein sequence ID" value="KMO71914.1"/>
    <property type="molecule type" value="Genomic_DNA"/>
</dbReference>
<organism evidence="1 2">
    <name type="scientific">Mycolicibacterium obuense</name>
    <dbReference type="NCBI Taxonomy" id="1807"/>
    <lineage>
        <taxon>Bacteria</taxon>
        <taxon>Bacillati</taxon>
        <taxon>Actinomycetota</taxon>
        <taxon>Actinomycetes</taxon>
        <taxon>Mycobacteriales</taxon>
        <taxon>Mycobacteriaceae</taxon>
        <taxon>Mycolicibacterium</taxon>
    </lineage>
</organism>
<dbReference type="AlphaFoldDB" id="A0A0J6VP04"/>
<gene>
    <name evidence="1" type="ORF">MOBUDSM44075_04148</name>
</gene>
<evidence type="ECO:0000313" key="1">
    <source>
        <dbReference type="EMBL" id="KMO71914.1"/>
    </source>
</evidence>
<protein>
    <submittedName>
        <fullName evidence="1">Uncharacterized protein</fullName>
    </submittedName>
</protein>
<evidence type="ECO:0000313" key="2">
    <source>
        <dbReference type="Proteomes" id="UP000036313"/>
    </source>
</evidence>
<reference evidence="1 2" key="1">
    <citation type="journal article" date="2015" name="Genome Biol. Evol.">
        <title>Characterization of Three Mycobacterium spp. with Potential Use in Bioremediation by Genome Sequencing and Comparative Genomics.</title>
        <authorList>
            <person name="Das S."/>
            <person name="Pettersson B.M."/>
            <person name="Behra P.R."/>
            <person name="Ramesh M."/>
            <person name="Dasgupta S."/>
            <person name="Bhattacharya A."/>
            <person name="Kirsebom L.A."/>
        </authorList>
    </citation>
    <scope>NUCLEOTIDE SEQUENCE [LARGE SCALE GENOMIC DNA]</scope>
    <source>
        <strain evidence="1 2">DSM 44075</strain>
    </source>
</reference>
<dbReference type="RefSeq" id="WP_048424518.1">
    <property type="nucleotide sequence ID" value="NZ_JYNU01000035.1"/>
</dbReference>
<dbReference type="PATRIC" id="fig|1807.14.peg.4174"/>
<proteinExistence type="predicted"/>
<accession>A0A0J6VP04</accession>
<comment type="caution">
    <text evidence="1">The sequence shown here is derived from an EMBL/GenBank/DDBJ whole genome shotgun (WGS) entry which is preliminary data.</text>
</comment>
<sequence length="128" mass="13607">MTHTDTLDTLSALRTALIERAEPTAELAERTAHLLASAHARHLAGVADRHEAPAAALYERIAAHLAERPIAAAAYVLAAQCAFLAGDYPHTAALLAAAETHAARHSGDVPPLARLLKLDHRVSVHIRP</sequence>
<dbReference type="Proteomes" id="UP000036313">
    <property type="component" value="Unassembled WGS sequence"/>
</dbReference>